<dbReference type="AlphaFoldDB" id="A0A8H8XE13"/>
<evidence type="ECO:0000313" key="1">
    <source>
        <dbReference type="EMBL" id="CAB5499915.1"/>
    </source>
</evidence>
<reference evidence="1 2" key="1">
    <citation type="submission" date="2020-05" db="EMBL/GenBank/DDBJ databases">
        <authorList>
            <person name="Petersen J."/>
            <person name="Sayavedra L."/>
        </authorList>
    </citation>
    <scope>NUCLEOTIDE SEQUENCE [LARGE SCALE GENOMIC DNA]</scope>
    <source>
        <strain evidence="1">B thermophilus SOXS</strain>
    </source>
</reference>
<organism evidence="1 2">
    <name type="scientific">Bathymodiolus thermophilus thioautotrophic gill symbiont</name>
    <dbReference type="NCBI Taxonomy" id="2360"/>
    <lineage>
        <taxon>Bacteria</taxon>
        <taxon>Pseudomonadati</taxon>
        <taxon>Pseudomonadota</taxon>
        <taxon>Gammaproteobacteria</taxon>
        <taxon>sulfur-oxidizing symbionts</taxon>
    </lineage>
</organism>
<name>A0A8H8XE13_9GAMM</name>
<comment type="caution">
    <text evidence="1">The sequence shown here is derived from an EMBL/GenBank/DDBJ whole genome shotgun (WGS) entry which is preliminary data.</text>
</comment>
<keyword evidence="2" id="KW-1185">Reference proteome</keyword>
<evidence type="ECO:0000313" key="2">
    <source>
        <dbReference type="Proteomes" id="UP000643672"/>
    </source>
</evidence>
<dbReference type="Proteomes" id="UP000643672">
    <property type="component" value="Unassembled WGS sequence"/>
</dbReference>
<protein>
    <submittedName>
        <fullName evidence="1">Uncharacterized protein</fullName>
    </submittedName>
</protein>
<dbReference type="EMBL" id="CAESAQ020000059">
    <property type="protein sequence ID" value="CAB5499915.1"/>
    <property type="molecule type" value="Genomic_DNA"/>
</dbReference>
<proteinExistence type="predicted"/>
<gene>
    <name evidence="1" type="ORF">THERMOS_1113</name>
</gene>
<accession>A0A8H8XE13</accession>
<sequence>MNHQNPYLCRSLNLAIKYRTFEVFNKNLVINKPIFNKQKK</sequence>